<dbReference type="AlphaFoldDB" id="A0A3R6APG9"/>
<dbReference type="GO" id="GO:0004803">
    <property type="term" value="F:transposase activity"/>
    <property type="evidence" value="ECO:0007669"/>
    <property type="project" value="InterPro"/>
</dbReference>
<dbReference type="EMBL" id="QRVA01000001">
    <property type="protein sequence ID" value="RGS19689.1"/>
    <property type="molecule type" value="Genomic_DNA"/>
</dbReference>
<protein>
    <submittedName>
        <fullName evidence="3">IS1634 family transposase</fullName>
    </submittedName>
</protein>
<dbReference type="InterPro" id="IPR002559">
    <property type="entry name" value="Transposase_11"/>
</dbReference>
<dbReference type="PANTHER" id="PTHR34614:SF2">
    <property type="entry name" value="TRANSPOSASE IS4-LIKE DOMAIN-CONTAINING PROTEIN"/>
    <property type="match status" value="1"/>
</dbReference>
<name>A0A3R6APG9_9BACT</name>
<dbReference type="InterPro" id="IPR047654">
    <property type="entry name" value="IS1634_transpos"/>
</dbReference>
<dbReference type="InterPro" id="IPR012337">
    <property type="entry name" value="RNaseH-like_sf"/>
</dbReference>
<dbReference type="SUPFAM" id="SSF53098">
    <property type="entry name" value="Ribonuclease H-like"/>
    <property type="match status" value="1"/>
</dbReference>
<reference evidence="3 4" key="1">
    <citation type="submission" date="2018-08" db="EMBL/GenBank/DDBJ databases">
        <title>A genome reference for cultivated species of the human gut microbiota.</title>
        <authorList>
            <person name="Zou Y."/>
            <person name="Xue W."/>
            <person name="Luo G."/>
        </authorList>
    </citation>
    <scope>NUCLEOTIDE SEQUENCE [LARGE SCALE GENOMIC DNA]</scope>
    <source>
        <strain evidence="3 4">AF24-12</strain>
    </source>
</reference>
<evidence type="ECO:0000313" key="4">
    <source>
        <dbReference type="Proteomes" id="UP000283872"/>
    </source>
</evidence>
<sequence length="602" mass="69242">MYKYRDQGDGTAIAYDYYRLTKSYIDKDGKTKHRSALCLGEFPGFNKDERNRLASMLTTMIEDGQSVMCDNKKLYEEAMSQYVKYHGSKYAQENNPRLIAERKAREEEERKKAVAVKLETLTQHEARIIGYENLCNSTMRMLDIRKYLTSRGWKHDQINFALMQIIARAIYPYFELKTVRYLRENTALAEMFGIEEKILLFDITNSYFERKMENSELCQYGRSKEKRDDCKIVVLAAVVNTEGLLVRTMIYEGKRHDSTTVEKVVGTLAKTTTQDAKRIVVMDAGFYSKSNVNWLKANGFDYITVLPSGDSKFESTSSEIIDHTDNKGQQIRLQMGKVDMDGESIKALMVDSDAKGAKERSMYEQACKRYEEGLEAIKKGILTKGGTKKRDAVNKRLGKLDKQYGAIRLSYNVTFTYEGTGKNEIATSMTWECRENKATQTRKFHGKYVLLTSLDESQELNIWKFYNVIRTVEETFQVLKTDLDIRPVYHKSDNGIKSYLNLAILAYWVVSVTKYRLKLKKHENVRWDEIMRIASTQVVVTAKVETVDGQVISIRQSTEAESKLSAIYDLLYINPKPLGKRKSMLPPNQTLKNPDIGNQGVT</sequence>
<organism evidence="3 4">
    <name type="scientific">Segatella copri</name>
    <dbReference type="NCBI Taxonomy" id="165179"/>
    <lineage>
        <taxon>Bacteria</taxon>
        <taxon>Pseudomonadati</taxon>
        <taxon>Bacteroidota</taxon>
        <taxon>Bacteroidia</taxon>
        <taxon>Bacteroidales</taxon>
        <taxon>Prevotellaceae</taxon>
        <taxon>Segatella</taxon>
    </lineage>
</organism>
<feature type="domain" description="Transposase IS4-like" evidence="2">
    <location>
        <begin position="227"/>
        <end position="508"/>
    </location>
</feature>
<dbReference type="Pfam" id="PF01609">
    <property type="entry name" value="DDE_Tnp_1"/>
    <property type="match status" value="1"/>
</dbReference>
<evidence type="ECO:0000259" key="2">
    <source>
        <dbReference type="Pfam" id="PF01609"/>
    </source>
</evidence>
<comment type="caution">
    <text evidence="3">The sequence shown here is derived from an EMBL/GenBank/DDBJ whole genome shotgun (WGS) entry which is preliminary data.</text>
</comment>
<proteinExistence type="predicted"/>
<dbReference type="GO" id="GO:0006313">
    <property type="term" value="P:DNA transposition"/>
    <property type="evidence" value="ECO:0007669"/>
    <property type="project" value="InterPro"/>
</dbReference>
<dbReference type="PANTHER" id="PTHR34614">
    <property type="match status" value="1"/>
</dbReference>
<dbReference type="Proteomes" id="UP000283872">
    <property type="component" value="Unassembled WGS sequence"/>
</dbReference>
<evidence type="ECO:0000313" key="3">
    <source>
        <dbReference type="EMBL" id="RGS19689.1"/>
    </source>
</evidence>
<dbReference type="NCBIfam" id="NF033559">
    <property type="entry name" value="transpos_IS1634"/>
    <property type="match status" value="1"/>
</dbReference>
<accession>A0A3R6APG9</accession>
<gene>
    <name evidence="3" type="ORF">DWY11_00185</name>
</gene>
<evidence type="ECO:0000256" key="1">
    <source>
        <dbReference type="SAM" id="MobiDB-lite"/>
    </source>
</evidence>
<dbReference type="GO" id="GO:0003677">
    <property type="term" value="F:DNA binding"/>
    <property type="evidence" value="ECO:0007669"/>
    <property type="project" value="InterPro"/>
</dbReference>
<feature type="region of interest" description="Disordered" evidence="1">
    <location>
        <begin position="581"/>
        <end position="602"/>
    </location>
</feature>